<dbReference type="GO" id="GO:0051082">
    <property type="term" value="F:unfolded protein binding"/>
    <property type="evidence" value="ECO:0007669"/>
    <property type="project" value="InterPro"/>
</dbReference>
<keyword evidence="7" id="KW-1133">Transmembrane helix</keyword>
<dbReference type="InterPro" id="IPR001623">
    <property type="entry name" value="DnaJ_domain"/>
</dbReference>
<reference evidence="10" key="3">
    <citation type="journal article" date="2017" name="Nature">
        <title>Genome sequence of the progenitor of the wheat D genome Aegilops tauschii.</title>
        <authorList>
            <person name="Luo M.C."/>
            <person name="Gu Y.Q."/>
            <person name="Puiu D."/>
            <person name="Wang H."/>
            <person name="Twardziok S.O."/>
            <person name="Deal K.R."/>
            <person name="Huo N."/>
            <person name="Zhu T."/>
            <person name="Wang L."/>
            <person name="Wang Y."/>
            <person name="McGuire P.E."/>
            <person name="Liu S."/>
            <person name="Long H."/>
            <person name="Ramasamy R.K."/>
            <person name="Rodriguez J.C."/>
            <person name="Van S.L."/>
            <person name="Yuan L."/>
            <person name="Wang Z."/>
            <person name="Xia Z."/>
            <person name="Xiao L."/>
            <person name="Anderson O.D."/>
            <person name="Ouyang S."/>
            <person name="Liang Y."/>
            <person name="Zimin A.V."/>
            <person name="Pertea G."/>
            <person name="Qi P."/>
            <person name="Bennetzen J.L."/>
            <person name="Dai X."/>
            <person name="Dawson M.W."/>
            <person name="Muller H.G."/>
            <person name="Kugler K."/>
            <person name="Rivarola-Duarte L."/>
            <person name="Spannagl M."/>
            <person name="Mayer K.F.X."/>
            <person name="Lu F.H."/>
            <person name="Bevan M.W."/>
            <person name="Leroy P."/>
            <person name="Li P."/>
            <person name="You F.M."/>
            <person name="Sun Q."/>
            <person name="Liu Z."/>
            <person name="Lyons E."/>
            <person name="Wicker T."/>
            <person name="Salzberg S.L."/>
            <person name="Devos K.M."/>
            <person name="Dvorak J."/>
        </authorList>
    </citation>
    <scope>NUCLEOTIDE SEQUENCE [LARGE SCALE GENOMIC DNA]</scope>
    <source>
        <strain evidence="10">cv. AL8/78</strain>
    </source>
</reference>
<dbReference type="PRINTS" id="PR00625">
    <property type="entry name" value="JDOMAIN"/>
</dbReference>
<accession>A0A453ILQ6</accession>
<dbReference type="SMART" id="SM00271">
    <property type="entry name" value="DnaJ"/>
    <property type="match status" value="1"/>
</dbReference>
<reference evidence="10" key="4">
    <citation type="submission" date="2019-03" db="UniProtKB">
        <authorList>
            <consortium name="EnsemblPlants"/>
        </authorList>
    </citation>
    <scope>IDENTIFICATION</scope>
</reference>
<keyword evidence="1 5" id="KW-0479">Metal-binding</keyword>
<dbReference type="Pfam" id="PF00684">
    <property type="entry name" value="DnaJ_CXXCXGXG"/>
    <property type="match status" value="1"/>
</dbReference>
<evidence type="ECO:0000256" key="5">
    <source>
        <dbReference type="PROSITE-ProRule" id="PRU00546"/>
    </source>
</evidence>
<dbReference type="InterPro" id="IPR036410">
    <property type="entry name" value="HSP_DnaJ_Cys-rich_dom_sf"/>
</dbReference>
<dbReference type="InterPro" id="IPR012724">
    <property type="entry name" value="DnaJ"/>
</dbReference>
<dbReference type="InterPro" id="IPR001305">
    <property type="entry name" value="HSP_DnaJ_Cys-rich_dom"/>
</dbReference>
<dbReference type="AlphaFoldDB" id="A0A453ILQ6"/>
<dbReference type="InterPro" id="IPR008971">
    <property type="entry name" value="HSP40/DnaJ_pept-bd"/>
</dbReference>
<evidence type="ECO:0000256" key="3">
    <source>
        <dbReference type="ARBA" id="ARBA00022771"/>
    </source>
</evidence>
<dbReference type="GO" id="GO:0005783">
    <property type="term" value="C:endoplasmic reticulum"/>
    <property type="evidence" value="ECO:0007669"/>
    <property type="project" value="UniProtKB-ARBA"/>
</dbReference>
<evidence type="ECO:0000256" key="6">
    <source>
        <dbReference type="SAM" id="MobiDB-lite"/>
    </source>
</evidence>
<dbReference type="Gene3D" id="2.60.260.20">
    <property type="entry name" value="Urease metallochaperone UreE, N-terminal domain"/>
    <property type="match status" value="2"/>
</dbReference>
<dbReference type="PANTHER" id="PTHR43096:SF26">
    <property type="entry name" value="CR-TYPE DOMAIN-CONTAINING PROTEIN"/>
    <property type="match status" value="1"/>
</dbReference>
<dbReference type="Gene3D" id="1.10.287.110">
    <property type="entry name" value="DnaJ domain"/>
    <property type="match status" value="1"/>
</dbReference>
<evidence type="ECO:0000259" key="8">
    <source>
        <dbReference type="PROSITE" id="PS50076"/>
    </source>
</evidence>
<dbReference type="InterPro" id="IPR036869">
    <property type="entry name" value="J_dom_sf"/>
</dbReference>
<organism evidence="10 11">
    <name type="scientific">Aegilops tauschii subsp. strangulata</name>
    <name type="common">Goatgrass</name>
    <dbReference type="NCBI Taxonomy" id="200361"/>
    <lineage>
        <taxon>Eukaryota</taxon>
        <taxon>Viridiplantae</taxon>
        <taxon>Streptophyta</taxon>
        <taxon>Embryophyta</taxon>
        <taxon>Tracheophyta</taxon>
        <taxon>Spermatophyta</taxon>
        <taxon>Magnoliopsida</taxon>
        <taxon>Liliopsida</taxon>
        <taxon>Poales</taxon>
        <taxon>Poaceae</taxon>
        <taxon>BOP clade</taxon>
        <taxon>Pooideae</taxon>
        <taxon>Triticodae</taxon>
        <taxon>Triticeae</taxon>
        <taxon>Triticinae</taxon>
        <taxon>Aegilops</taxon>
    </lineage>
</organism>
<dbReference type="GO" id="GO:0009408">
    <property type="term" value="P:response to heat"/>
    <property type="evidence" value="ECO:0007669"/>
    <property type="project" value="InterPro"/>
</dbReference>
<evidence type="ECO:0000259" key="9">
    <source>
        <dbReference type="PROSITE" id="PS51188"/>
    </source>
</evidence>
<keyword evidence="4 5" id="KW-0862">Zinc</keyword>
<feature type="zinc finger region" description="CR-type" evidence="5">
    <location>
        <begin position="250"/>
        <end position="332"/>
    </location>
</feature>
<sequence length="583" mass="63766">MRVSPQPDSYRSVRGARAATAPFNGRRALPPGEPKSDAQPYLVPPPSAAAAFHFRRAPLPSPPSAPSCPRSNPSPRRVREATARGGCGRARREGLLRHAERPARRHPEGGQERLPHPRAQGVAGATDREENTFLVCFVFQYHPDMNKSPGAEEKFKEISAAYEVLSDKEKRSLYDRFGETGLHADYGGGDFGAHGVDPYELFNAFFGSSNKFFGDSMGPGRFHYSSNVKDNRALDIRYDLLLPFEESILGGKREISISRHETCGACHGSGAKSSNSITECTQCRGQGRSMKSQRTPFGIVSQISSCLNCDGSGKIITEHCPSCDGSGKVQVERSIQVDIPGGIEDGSAIRITGGGSVDKQRGVSGDLYIFVCVEEKQGIHREGLDLCSDVTIDCTDAILGTTVKVETIEGLRDLYIPPGTQPGEKLKIVQLGARDIKRPNHRGDHNFVIKVKIPKNISDQARSLVEDLAALKGTRGISVPGDETIDQGNLRNRSHHSSAGKKSSFWGSVRNLFRGEEGDQRFASISAQPVIPRWTYQRGVHRAAPLLEGCFMITTFIFLICRTGKFRFRLKGDDRTSKAEDGE</sequence>
<dbReference type="CDD" id="cd10719">
    <property type="entry name" value="DnaJ_zf"/>
    <property type="match status" value="1"/>
</dbReference>
<dbReference type="GO" id="GO:0042026">
    <property type="term" value="P:protein refolding"/>
    <property type="evidence" value="ECO:0007669"/>
    <property type="project" value="TreeGrafter"/>
</dbReference>
<dbReference type="SUPFAM" id="SSF46565">
    <property type="entry name" value="Chaperone J-domain"/>
    <property type="match status" value="1"/>
</dbReference>
<dbReference type="GO" id="GO:0008270">
    <property type="term" value="F:zinc ion binding"/>
    <property type="evidence" value="ECO:0007669"/>
    <property type="project" value="UniProtKB-KW"/>
</dbReference>
<dbReference type="Pfam" id="PF01556">
    <property type="entry name" value="DnaJ_C"/>
    <property type="match status" value="1"/>
</dbReference>
<dbReference type="PROSITE" id="PS50076">
    <property type="entry name" value="DNAJ_2"/>
    <property type="match status" value="1"/>
</dbReference>
<feature type="region of interest" description="Disordered" evidence="6">
    <location>
        <begin position="480"/>
        <end position="502"/>
    </location>
</feature>
<evidence type="ECO:0000256" key="2">
    <source>
        <dbReference type="ARBA" id="ARBA00022737"/>
    </source>
</evidence>
<keyword evidence="11" id="KW-1185">Reference proteome</keyword>
<dbReference type="CDD" id="cd06257">
    <property type="entry name" value="DnaJ"/>
    <property type="match status" value="1"/>
</dbReference>
<dbReference type="GO" id="GO:0031072">
    <property type="term" value="F:heat shock protein binding"/>
    <property type="evidence" value="ECO:0007669"/>
    <property type="project" value="InterPro"/>
</dbReference>
<dbReference type="CDD" id="cd10747">
    <property type="entry name" value="DnaJ_C"/>
    <property type="match status" value="1"/>
</dbReference>
<evidence type="ECO:0000313" key="11">
    <source>
        <dbReference type="Proteomes" id="UP000015105"/>
    </source>
</evidence>
<dbReference type="Pfam" id="PF00226">
    <property type="entry name" value="DnaJ"/>
    <property type="match status" value="1"/>
</dbReference>
<evidence type="ECO:0008006" key="12">
    <source>
        <dbReference type="Google" id="ProtNLM"/>
    </source>
</evidence>
<keyword evidence="3 5" id="KW-0863">Zinc-finger</keyword>
<dbReference type="InterPro" id="IPR018253">
    <property type="entry name" value="DnaJ_domain_CS"/>
</dbReference>
<reference evidence="10" key="5">
    <citation type="journal article" date="2021" name="G3 (Bethesda)">
        <title>Aegilops tauschii genome assembly Aet v5.0 features greater sequence contiguity and improved annotation.</title>
        <authorList>
            <person name="Wang L."/>
            <person name="Zhu T."/>
            <person name="Rodriguez J.C."/>
            <person name="Deal K.R."/>
            <person name="Dubcovsky J."/>
            <person name="McGuire P.E."/>
            <person name="Lux T."/>
            <person name="Spannagl M."/>
            <person name="Mayer K.F.X."/>
            <person name="Baldrich P."/>
            <person name="Meyers B.C."/>
            <person name="Huo N."/>
            <person name="Gu Y.Q."/>
            <person name="Zhou H."/>
            <person name="Devos K.M."/>
            <person name="Bennetzen J.L."/>
            <person name="Unver T."/>
            <person name="Budak H."/>
            <person name="Gulick P.J."/>
            <person name="Galiba G."/>
            <person name="Kalapos B."/>
            <person name="Nelson D.R."/>
            <person name="Li P."/>
            <person name="You F.M."/>
            <person name="Luo M.C."/>
            <person name="Dvorak J."/>
        </authorList>
    </citation>
    <scope>NUCLEOTIDE SEQUENCE [LARGE SCALE GENOMIC DNA]</scope>
    <source>
        <strain evidence="10">cv. AL8/78</strain>
    </source>
</reference>
<reference evidence="11" key="1">
    <citation type="journal article" date="2014" name="Science">
        <title>Ancient hybridizations among the ancestral genomes of bread wheat.</title>
        <authorList>
            <consortium name="International Wheat Genome Sequencing Consortium,"/>
            <person name="Marcussen T."/>
            <person name="Sandve S.R."/>
            <person name="Heier L."/>
            <person name="Spannagl M."/>
            <person name="Pfeifer M."/>
            <person name="Jakobsen K.S."/>
            <person name="Wulff B.B."/>
            <person name="Steuernagel B."/>
            <person name="Mayer K.F."/>
            <person name="Olsen O.A."/>
        </authorList>
    </citation>
    <scope>NUCLEOTIDE SEQUENCE [LARGE SCALE GENOMIC DNA]</scope>
    <source>
        <strain evidence="11">cv. AL8/78</strain>
    </source>
</reference>
<dbReference type="SUPFAM" id="SSF57938">
    <property type="entry name" value="DnaJ/Hsp40 cysteine-rich domain"/>
    <property type="match status" value="1"/>
</dbReference>
<feature type="domain" description="J" evidence="8">
    <location>
        <begin position="109"/>
        <end position="178"/>
    </location>
</feature>
<dbReference type="InterPro" id="IPR002939">
    <property type="entry name" value="DnaJ_C"/>
</dbReference>
<dbReference type="PANTHER" id="PTHR43096">
    <property type="entry name" value="DNAJ HOMOLOG 1, MITOCHONDRIAL-RELATED"/>
    <property type="match status" value="1"/>
</dbReference>
<evidence type="ECO:0000313" key="10">
    <source>
        <dbReference type="EnsemblPlants" id="AET4Gv20602100.9"/>
    </source>
</evidence>
<proteinExistence type="inferred from homology"/>
<dbReference type="Gene3D" id="2.10.230.10">
    <property type="entry name" value="Heat shock protein DnaJ, cysteine-rich domain"/>
    <property type="match status" value="1"/>
</dbReference>
<feature type="transmembrane region" description="Helical" evidence="7">
    <location>
        <begin position="543"/>
        <end position="561"/>
    </location>
</feature>
<name>A0A453ILQ6_AEGTS</name>
<evidence type="ECO:0000256" key="1">
    <source>
        <dbReference type="ARBA" id="ARBA00022723"/>
    </source>
</evidence>
<keyword evidence="7" id="KW-0812">Transmembrane</keyword>
<reference evidence="11" key="2">
    <citation type="journal article" date="2017" name="Nat. Plants">
        <title>The Aegilops tauschii genome reveals multiple impacts of transposons.</title>
        <authorList>
            <person name="Zhao G."/>
            <person name="Zou C."/>
            <person name="Li K."/>
            <person name="Wang K."/>
            <person name="Li T."/>
            <person name="Gao L."/>
            <person name="Zhang X."/>
            <person name="Wang H."/>
            <person name="Yang Z."/>
            <person name="Liu X."/>
            <person name="Jiang W."/>
            <person name="Mao L."/>
            <person name="Kong X."/>
            <person name="Jiao Y."/>
            <person name="Jia J."/>
        </authorList>
    </citation>
    <scope>NUCLEOTIDE SEQUENCE [LARGE SCALE GENOMIC DNA]</scope>
    <source>
        <strain evidence="11">cv. AL8/78</strain>
    </source>
</reference>
<dbReference type="SUPFAM" id="SSF49493">
    <property type="entry name" value="HSP40/DnaJ peptide-binding domain"/>
    <property type="match status" value="2"/>
</dbReference>
<evidence type="ECO:0000256" key="7">
    <source>
        <dbReference type="SAM" id="Phobius"/>
    </source>
</evidence>
<evidence type="ECO:0000256" key="4">
    <source>
        <dbReference type="ARBA" id="ARBA00022833"/>
    </source>
</evidence>
<feature type="region of interest" description="Disordered" evidence="6">
    <location>
        <begin position="1"/>
        <end position="125"/>
    </location>
</feature>
<feature type="compositionally biased region" description="Basic and acidic residues" evidence="6">
    <location>
        <begin position="90"/>
        <end position="115"/>
    </location>
</feature>
<dbReference type="PROSITE" id="PS00636">
    <property type="entry name" value="DNAJ_1"/>
    <property type="match status" value="1"/>
</dbReference>
<dbReference type="PROSITE" id="PS51188">
    <property type="entry name" value="ZF_CR"/>
    <property type="match status" value="1"/>
</dbReference>
<dbReference type="GO" id="GO:0005524">
    <property type="term" value="F:ATP binding"/>
    <property type="evidence" value="ECO:0007669"/>
    <property type="project" value="InterPro"/>
</dbReference>
<dbReference type="EnsemblPlants" id="AET4Gv20602100.9">
    <property type="protein sequence ID" value="AET4Gv20602100.9"/>
    <property type="gene ID" value="AET4Gv20602100"/>
</dbReference>
<keyword evidence="2" id="KW-0677">Repeat</keyword>
<dbReference type="Gramene" id="AET4Gv20602100.9">
    <property type="protein sequence ID" value="AET4Gv20602100.9"/>
    <property type="gene ID" value="AET4Gv20602100"/>
</dbReference>
<dbReference type="Proteomes" id="UP000015105">
    <property type="component" value="Chromosome 4D"/>
</dbReference>
<dbReference type="HAMAP" id="MF_01152">
    <property type="entry name" value="DnaJ"/>
    <property type="match status" value="1"/>
</dbReference>
<protein>
    <recommendedName>
        <fullName evidence="12">Chaperone protein DnaJ</fullName>
    </recommendedName>
</protein>
<dbReference type="STRING" id="200361.A0A453ILQ6"/>
<keyword evidence="7" id="KW-0472">Membrane</keyword>
<feature type="domain" description="CR-type" evidence="9">
    <location>
        <begin position="250"/>
        <end position="332"/>
    </location>
</feature>
<dbReference type="GO" id="GO:0009535">
    <property type="term" value="C:chloroplast thylakoid membrane"/>
    <property type="evidence" value="ECO:0007669"/>
    <property type="project" value="TreeGrafter"/>
</dbReference>